<name>A0A9I9E3P3_CUCME</name>
<evidence type="ECO:0008006" key="3">
    <source>
        <dbReference type="Google" id="ProtNLM"/>
    </source>
</evidence>
<dbReference type="AlphaFoldDB" id="A0A9I9E3P3"/>
<proteinExistence type="predicted"/>
<reference evidence="2" key="1">
    <citation type="submission" date="2023-03" db="UniProtKB">
        <authorList>
            <consortium name="EnsemblPlants"/>
        </authorList>
    </citation>
    <scope>IDENTIFICATION</scope>
</reference>
<dbReference type="Gramene" id="MELO3C028232.2.1">
    <property type="protein sequence ID" value="MELO3C028232.2.1"/>
    <property type="gene ID" value="MELO3C028232.2"/>
</dbReference>
<feature type="region of interest" description="Disordered" evidence="1">
    <location>
        <begin position="1"/>
        <end position="25"/>
    </location>
</feature>
<dbReference type="EnsemblPlants" id="MELO3C028232.2.1">
    <property type="protein sequence ID" value="MELO3C028232.2.1"/>
    <property type="gene ID" value="MELO3C028232.2"/>
</dbReference>
<accession>A0A9I9E3P3</accession>
<feature type="region of interest" description="Disordered" evidence="1">
    <location>
        <begin position="83"/>
        <end position="139"/>
    </location>
</feature>
<feature type="compositionally biased region" description="Polar residues" evidence="1">
    <location>
        <begin position="1"/>
        <end position="12"/>
    </location>
</feature>
<feature type="compositionally biased region" description="Polar residues" evidence="1">
    <location>
        <begin position="117"/>
        <end position="132"/>
    </location>
</feature>
<protein>
    <recommendedName>
        <fullName evidence="3">NBS-LRR type resistance protein</fullName>
    </recommendedName>
</protein>
<feature type="compositionally biased region" description="Basic residues" evidence="1">
    <location>
        <begin position="14"/>
        <end position="25"/>
    </location>
</feature>
<organism evidence="2">
    <name type="scientific">Cucumis melo</name>
    <name type="common">Muskmelon</name>
    <dbReference type="NCBI Taxonomy" id="3656"/>
    <lineage>
        <taxon>Eukaryota</taxon>
        <taxon>Viridiplantae</taxon>
        <taxon>Streptophyta</taxon>
        <taxon>Embryophyta</taxon>
        <taxon>Tracheophyta</taxon>
        <taxon>Spermatophyta</taxon>
        <taxon>Magnoliopsida</taxon>
        <taxon>eudicotyledons</taxon>
        <taxon>Gunneridae</taxon>
        <taxon>Pentapetalae</taxon>
        <taxon>rosids</taxon>
        <taxon>fabids</taxon>
        <taxon>Cucurbitales</taxon>
        <taxon>Cucurbitaceae</taxon>
        <taxon>Benincaseae</taxon>
        <taxon>Cucumis</taxon>
    </lineage>
</organism>
<sequence length="139" mass="15389">MMLQEIKSTGVKTTVRRKPQDRRKRSKYIHNMSRRGYVNIAEDMEKVLENVVKKKKGIATSLPSISFTSKNVVEEEEVIATRPSISKNESSAPEGCTYRSSAPEGCTYPSSAPEGCTYQSSAPEGCTYQSSAPEGRTYP</sequence>
<evidence type="ECO:0000256" key="1">
    <source>
        <dbReference type="SAM" id="MobiDB-lite"/>
    </source>
</evidence>
<evidence type="ECO:0000313" key="2">
    <source>
        <dbReference type="EnsemblPlants" id="MELO3C028232.2.1"/>
    </source>
</evidence>